<dbReference type="InterPro" id="IPR036291">
    <property type="entry name" value="NAD(P)-bd_dom_sf"/>
</dbReference>
<dbReference type="PRINTS" id="PR00081">
    <property type="entry name" value="GDHRDH"/>
</dbReference>
<dbReference type="Gene3D" id="3.40.50.720">
    <property type="entry name" value="NAD(P)-binding Rossmann-like Domain"/>
    <property type="match status" value="1"/>
</dbReference>
<protein>
    <submittedName>
        <fullName evidence="3">SDR family oxidoreductase</fullName>
    </submittedName>
</protein>
<dbReference type="PANTHER" id="PTHR43477:SF1">
    <property type="entry name" value="DIHYDROANTICAPSIN 7-DEHYDROGENASE"/>
    <property type="match status" value="1"/>
</dbReference>
<dbReference type="EMBL" id="JAVRER010000027">
    <property type="protein sequence ID" value="MDT0417407.1"/>
    <property type="molecule type" value="Genomic_DNA"/>
</dbReference>
<comment type="similarity">
    <text evidence="1">Belongs to the short-chain dehydrogenases/reductases (SDR) family.</text>
</comment>
<dbReference type="CDD" id="cd05233">
    <property type="entry name" value="SDR_c"/>
    <property type="match status" value="1"/>
</dbReference>
<organism evidence="3 4">
    <name type="scientific">Streptomyces evansiae</name>
    <dbReference type="NCBI Taxonomy" id="3075535"/>
    <lineage>
        <taxon>Bacteria</taxon>
        <taxon>Bacillati</taxon>
        <taxon>Actinomycetota</taxon>
        <taxon>Actinomycetes</taxon>
        <taxon>Kitasatosporales</taxon>
        <taxon>Streptomycetaceae</taxon>
        <taxon>Streptomyces</taxon>
    </lineage>
</organism>
<sequence length="257" mass="26608">MVNVLIIGATQGTGRELAAAYLRDGANVVVTGREAKRAETVAAELTAEVVETAATVAGYQPAVANDGGPPRLGVVTGLALDLSRPETVAAALTPVDQVDRLVLVGMVRDRNTLAGFDITTARQLAVTKVVGYTAVIAALAERLAPNAAVLLFGGGAKDYPYPGSTTLTAVNAAVTGMVRTLSIELAPVRVNAIHPGPIGDSPFWQGRAELADTLAQFRSETLTGELGRMADIVDACRFLLENRLANGIDLSVDGGHP</sequence>
<dbReference type="Pfam" id="PF13561">
    <property type="entry name" value="adh_short_C2"/>
    <property type="match status" value="1"/>
</dbReference>
<evidence type="ECO:0000313" key="4">
    <source>
        <dbReference type="Proteomes" id="UP001183607"/>
    </source>
</evidence>
<evidence type="ECO:0000256" key="1">
    <source>
        <dbReference type="ARBA" id="ARBA00006484"/>
    </source>
</evidence>
<accession>A0ABD5E9X3</accession>
<dbReference type="RefSeq" id="WP_093852982.1">
    <property type="nucleotide sequence ID" value="NZ_JAVRER010000027.1"/>
</dbReference>
<dbReference type="InterPro" id="IPR051122">
    <property type="entry name" value="SDR_DHRS6-like"/>
</dbReference>
<dbReference type="AlphaFoldDB" id="A0ABD5E9X3"/>
<gene>
    <name evidence="3" type="ORF">RM574_18110</name>
</gene>
<dbReference type="Proteomes" id="UP001183607">
    <property type="component" value="Unassembled WGS sequence"/>
</dbReference>
<evidence type="ECO:0000256" key="2">
    <source>
        <dbReference type="ARBA" id="ARBA00023002"/>
    </source>
</evidence>
<name>A0ABD5E9X3_9ACTN</name>
<dbReference type="SUPFAM" id="SSF51735">
    <property type="entry name" value="NAD(P)-binding Rossmann-fold domains"/>
    <property type="match status" value="1"/>
</dbReference>
<dbReference type="PANTHER" id="PTHR43477">
    <property type="entry name" value="DIHYDROANTICAPSIN 7-DEHYDROGENASE"/>
    <property type="match status" value="1"/>
</dbReference>
<reference evidence="4" key="1">
    <citation type="submission" date="2023-07" db="EMBL/GenBank/DDBJ databases">
        <title>30 novel species of actinomycetes from the DSMZ collection.</title>
        <authorList>
            <person name="Nouioui I."/>
        </authorList>
    </citation>
    <scope>NUCLEOTIDE SEQUENCE [LARGE SCALE GENOMIC DNA]</scope>
    <source>
        <strain evidence="4">DSM 41982</strain>
    </source>
</reference>
<dbReference type="GO" id="GO:0016491">
    <property type="term" value="F:oxidoreductase activity"/>
    <property type="evidence" value="ECO:0007669"/>
    <property type="project" value="UniProtKB-KW"/>
</dbReference>
<dbReference type="InterPro" id="IPR002347">
    <property type="entry name" value="SDR_fam"/>
</dbReference>
<comment type="caution">
    <text evidence="3">The sequence shown here is derived from an EMBL/GenBank/DDBJ whole genome shotgun (WGS) entry which is preliminary data.</text>
</comment>
<evidence type="ECO:0000313" key="3">
    <source>
        <dbReference type="EMBL" id="MDT0417407.1"/>
    </source>
</evidence>
<keyword evidence="2" id="KW-0560">Oxidoreductase</keyword>
<proteinExistence type="inferred from homology"/>
<dbReference type="Pfam" id="PF00106">
    <property type="entry name" value="adh_short"/>
    <property type="match status" value="1"/>
</dbReference>